<organism evidence="1">
    <name type="scientific">marine sediment metagenome</name>
    <dbReference type="NCBI Taxonomy" id="412755"/>
    <lineage>
        <taxon>unclassified sequences</taxon>
        <taxon>metagenomes</taxon>
        <taxon>ecological metagenomes</taxon>
    </lineage>
</organism>
<comment type="caution">
    <text evidence="1">The sequence shown here is derived from an EMBL/GenBank/DDBJ whole genome shotgun (WGS) entry which is preliminary data.</text>
</comment>
<dbReference type="AlphaFoldDB" id="X1N5L7"/>
<name>X1N5L7_9ZZZZ</name>
<evidence type="ECO:0000313" key="1">
    <source>
        <dbReference type="EMBL" id="GAI39317.1"/>
    </source>
</evidence>
<reference evidence="1" key="1">
    <citation type="journal article" date="2014" name="Front. Microbiol.">
        <title>High frequency of phylogenetically diverse reductive dehalogenase-homologous genes in deep subseafloor sedimentary metagenomes.</title>
        <authorList>
            <person name="Kawai M."/>
            <person name="Futagami T."/>
            <person name="Toyoda A."/>
            <person name="Takaki Y."/>
            <person name="Nishi S."/>
            <person name="Hori S."/>
            <person name="Arai W."/>
            <person name="Tsubouchi T."/>
            <person name="Morono Y."/>
            <person name="Uchiyama I."/>
            <person name="Ito T."/>
            <person name="Fujiyama A."/>
            <person name="Inagaki F."/>
            <person name="Takami H."/>
        </authorList>
    </citation>
    <scope>NUCLEOTIDE SEQUENCE</scope>
    <source>
        <strain evidence="1">Expedition CK06-06</strain>
    </source>
</reference>
<protein>
    <recommendedName>
        <fullName evidence="2">TNase-like domain-containing protein</fullName>
    </recommendedName>
</protein>
<dbReference type="InterPro" id="IPR035437">
    <property type="entry name" value="SNase_OB-fold_sf"/>
</dbReference>
<dbReference type="Gene3D" id="2.40.50.90">
    <property type="match status" value="1"/>
</dbReference>
<proteinExistence type="predicted"/>
<gene>
    <name evidence="1" type="ORF">S06H3_38775</name>
</gene>
<accession>X1N5L7</accession>
<feature type="non-terminal residue" evidence="1">
    <location>
        <position position="1"/>
    </location>
</feature>
<sequence>GKKFWIESSGQRKGKYGRFVVNVLMPTGDYLGDLLVKAGHAVKKEY</sequence>
<evidence type="ECO:0008006" key="2">
    <source>
        <dbReference type="Google" id="ProtNLM"/>
    </source>
</evidence>
<dbReference type="EMBL" id="BARV01023662">
    <property type="protein sequence ID" value="GAI39317.1"/>
    <property type="molecule type" value="Genomic_DNA"/>
</dbReference>